<reference evidence="3 4" key="1">
    <citation type="journal article" date="2014" name="Genome Announc.">
        <title>Draft genome sequences of the altered schaedler flora, a defined bacterial community from gnotobiotic mice.</title>
        <authorList>
            <person name="Wannemuehler M.J."/>
            <person name="Overstreet A.M."/>
            <person name="Ward D.V."/>
            <person name="Phillips G.J."/>
        </authorList>
    </citation>
    <scope>NUCLEOTIDE SEQUENCE [LARGE SCALE GENOMIC DNA]</scope>
    <source>
        <strain evidence="3 4">ASF492</strain>
    </source>
</reference>
<dbReference type="AlphaFoldDB" id="N2A7Y2"/>
<keyword evidence="4" id="KW-1185">Reference proteome</keyword>
<proteinExistence type="predicted"/>
<dbReference type="InterPro" id="IPR041685">
    <property type="entry name" value="AAA_GajA/Old/RecF-like"/>
</dbReference>
<dbReference type="STRING" id="1235802.C823_02856"/>
<feature type="domain" description="Endonuclease GajA/Old nuclease/RecF-like AAA" evidence="1">
    <location>
        <begin position="6"/>
        <end position="297"/>
    </location>
</feature>
<name>N2A7Y2_9FIRM</name>
<dbReference type="PANTHER" id="PTHR43581">
    <property type="entry name" value="ATP/GTP PHOSPHATASE"/>
    <property type="match status" value="1"/>
</dbReference>
<dbReference type="HOGENOM" id="CLU_032548_1_1_9"/>
<evidence type="ECO:0000313" key="3">
    <source>
        <dbReference type="EMBL" id="EMZ25462.1"/>
    </source>
</evidence>
<dbReference type="InterPro" id="IPR027417">
    <property type="entry name" value="P-loop_NTPase"/>
</dbReference>
<evidence type="ECO:0000259" key="1">
    <source>
        <dbReference type="Pfam" id="PF13175"/>
    </source>
</evidence>
<dbReference type="PANTHER" id="PTHR43581:SF2">
    <property type="entry name" value="EXCINUCLEASE ATPASE SUBUNIT"/>
    <property type="match status" value="1"/>
</dbReference>
<accession>N2A7Y2</accession>
<organism evidence="3 4">
    <name type="scientific">Eubacterium plexicaudatum ASF492</name>
    <dbReference type="NCBI Taxonomy" id="1235802"/>
    <lineage>
        <taxon>Bacteria</taxon>
        <taxon>Bacillati</taxon>
        <taxon>Bacillota</taxon>
        <taxon>Clostridia</taxon>
        <taxon>Eubacteriales</taxon>
        <taxon>Eubacteriaceae</taxon>
        <taxon>Eubacterium</taxon>
    </lineage>
</organism>
<dbReference type="Pfam" id="PF13304">
    <property type="entry name" value="AAA_21"/>
    <property type="match status" value="1"/>
</dbReference>
<dbReference type="Gene3D" id="3.40.50.300">
    <property type="entry name" value="P-loop containing nucleotide triphosphate hydrolases"/>
    <property type="match status" value="2"/>
</dbReference>
<protein>
    <submittedName>
        <fullName evidence="3">Uncharacterized protein</fullName>
    </submittedName>
</protein>
<dbReference type="eggNOG" id="COG4938">
    <property type="taxonomic scope" value="Bacteria"/>
</dbReference>
<dbReference type="PATRIC" id="fig|1235802.3.peg.3020"/>
<dbReference type="Pfam" id="PF13175">
    <property type="entry name" value="AAA_15"/>
    <property type="match status" value="1"/>
</dbReference>
<dbReference type="InterPro" id="IPR051396">
    <property type="entry name" value="Bact_Antivir_Def_Nuclease"/>
</dbReference>
<evidence type="ECO:0000313" key="4">
    <source>
        <dbReference type="Proteomes" id="UP000012589"/>
    </source>
</evidence>
<feature type="domain" description="ATPase AAA-type core" evidence="2">
    <location>
        <begin position="405"/>
        <end position="520"/>
    </location>
</feature>
<gene>
    <name evidence="3" type="ORF">C823_02856</name>
</gene>
<dbReference type="EMBL" id="AQFT01000088">
    <property type="protein sequence ID" value="EMZ25462.1"/>
    <property type="molecule type" value="Genomic_DNA"/>
</dbReference>
<dbReference type="Proteomes" id="UP000012589">
    <property type="component" value="Unassembled WGS sequence"/>
</dbReference>
<sequence>MGIVLQGIELENFKSYVNKQYIRFSDLSVLLGANSSGKSTALQALLMLKQTMECNSPDEELLLSGKYVALGDYEDVVSDTETDSFSLAVKLKQTEKSENMLDEDDFKICWNFKRDTESTSAILNCIDINFENMLLSLKRANKGLFDLYINDECSVFSINIHNLLLSSYVAHYDTKLNIKALELVNVLSKTLISQKTTTVPIDEPVGADTIRKFYFRLLDRLQNKDIENNLLAANTIDQAIRVENLMDEFSKLVLPVYGAINRIFPKDLRIRILALSIAVLNSSEQLENVLAEYESYISEYKCLIPAASQLDGSYCLGENPFWLLDGDDGKSNNLTQLKYALDFYDIFYTDIISKIFFVGPIRENPKGLYNIGFESVPKYVGPAGAYFASVLLHENKKEKMYILPGGKEKCTLSDALAEWMIHLNIASTVDVDKRNSFGFSVSIENMDQIRSDIMNVGIGTSQVLPVLVSVLLSEPSEILIFEQPELHLHPYSQSRLADMFVEFCKQGRTIILETHSEYFLLRLRYHIVKNNYSKESAAINFFHNIGGTKVWVANISGLGNIEYPKNFRDETQELLDSILEAALERKGL</sequence>
<evidence type="ECO:0000259" key="2">
    <source>
        <dbReference type="Pfam" id="PF13304"/>
    </source>
</evidence>
<dbReference type="SUPFAM" id="SSF52540">
    <property type="entry name" value="P-loop containing nucleoside triphosphate hydrolases"/>
    <property type="match status" value="1"/>
</dbReference>
<comment type="caution">
    <text evidence="3">The sequence shown here is derived from an EMBL/GenBank/DDBJ whole genome shotgun (WGS) entry which is preliminary data.</text>
</comment>
<dbReference type="CDD" id="cd00267">
    <property type="entry name" value="ABC_ATPase"/>
    <property type="match status" value="1"/>
</dbReference>
<dbReference type="OrthoDB" id="308933at2"/>
<dbReference type="InterPro" id="IPR003959">
    <property type="entry name" value="ATPase_AAA_core"/>
</dbReference>